<dbReference type="OrthoDB" id="838682at2759"/>
<dbReference type="Pfam" id="PF11955">
    <property type="entry name" value="PORR"/>
    <property type="match status" value="1"/>
</dbReference>
<protein>
    <recommendedName>
        <fullName evidence="1">PORR domain-containing protein</fullName>
    </recommendedName>
</protein>
<dbReference type="InterPro" id="IPR045040">
    <property type="entry name" value="PORR_fam"/>
</dbReference>
<feature type="domain" description="PORR" evidence="1">
    <location>
        <begin position="76"/>
        <end position="397"/>
    </location>
</feature>
<proteinExistence type="predicted"/>
<dbReference type="GO" id="GO:0003723">
    <property type="term" value="F:RNA binding"/>
    <property type="evidence" value="ECO:0007669"/>
    <property type="project" value="InterPro"/>
</dbReference>
<evidence type="ECO:0000313" key="2">
    <source>
        <dbReference type="EMBL" id="CAH9106594.1"/>
    </source>
</evidence>
<reference evidence="2" key="1">
    <citation type="submission" date="2022-07" db="EMBL/GenBank/DDBJ databases">
        <authorList>
            <person name="Macas J."/>
            <person name="Novak P."/>
            <person name="Neumann P."/>
        </authorList>
    </citation>
    <scope>NUCLEOTIDE SEQUENCE</scope>
</reference>
<dbReference type="Proteomes" id="UP001152484">
    <property type="component" value="Unassembled WGS sequence"/>
</dbReference>
<evidence type="ECO:0000313" key="3">
    <source>
        <dbReference type="Proteomes" id="UP001152484"/>
    </source>
</evidence>
<keyword evidence="3" id="KW-1185">Reference proteome</keyword>
<dbReference type="AlphaFoldDB" id="A0A9P0ZNI8"/>
<dbReference type="PANTHER" id="PTHR31476">
    <property type="entry name" value="PROTEIN WHAT'S THIS FACTOR 1 HOMOLOG, CHLOROPLASTIC"/>
    <property type="match status" value="1"/>
</dbReference>
<gene>
    <name evidence="2" type="ORF">CEURO_LOCUS17371</name>
</gene>
<name>A0A9P0ZNI8_CUSEU</name>
<dbReference type="PANTHER" id="PTHR31476:SF14">
    <property type="entry name" value="OS09G0473400 PROTEIN"/>
    <property type="match status" value="1"/>
</dbReference>
<sequence>MVLRCILCLALHSRHCIKSSFSNPNTEIKYKIPPILASNFSTSFLVTKTPKKFRKKRKKKESPRTKLVQTEPNLSPHFENLLVRDNHFRFLTKTKDFLSKQPERILRLDDAGKLHQQLGFPRGRKVVKFIQHHPFIFQIYRHSDGKLWLGFTEFMDELLEEESRIMNSMEEKRVVVVRKLLMMSKDKRMALSKIYHNRLLFGIPEDFRDRIGKYPDYFRVVVENDGKRIIELVNWDPLLAVSELEKEFLVDEDKAKKAFKFPVKHGKALELDEDDERRLNLLNTLPLVSPYSDSGGKMDLWTLEAEKFRVGVIHEFLNLTLEKRAYIHNIVEFKDEFCLTKHTYQMLKKQARTFYLGGTEMNWCVFLRHAYSGEDGSLINKDPQVVFNEKLYKFADMQP</sequence>
<dbReference type="EMBL" id="CAMAPE010000050">
    <property type="protein sequence ID" value="CAH9106594.1"/>
    <property type="molecule type" value="Genomic_DNA"/>
</dbReference>
<accession>A0A9P0ZNI8</accession>
<comment type="caution">
    <text evidence="2">The sequence shown here is derived from an EMBL/GenBank/DDBJ whole genome shotgun (WGS) entry which is preliminary data.</text>
</comment>
<organism evidence="2 3">
    <name type="scientific">Cuscuta europaea</name>
    <name type="common">European dodder</name>
    <dbReference type="NCBI Taxonomy" id="41803"/>
    <lineage>
        <taxon>Eukaryota</taxon>
        <taxon>Viridiplantae</taxon>
        <taxon>Streptophyta</taxon>
        <taxon>Embryophyta</taxon>
        <taxon>Tracheophyta</taxon>
        <taxon>Spermatophyta</taxon>
        <taxon>Magnoliopsida</taxon>
        <taxon>eudicotyledons</taxon>
        <taxon>Gunneridae</taxon>
        <taxon>Pentapetalae</taxon>
        <taxon>asterids</taxon>
        <taxon>lamiids</taxon>
        <taxon>Solanales</taxon>
        <taxon>Convolvulaceae</taxon>
        <taxon>Cuscuteae</taxon>
        <taxon>Cuscuta</taxon>
        <taxon>Cuscuta subgen. Cuscuta</taxon>
    </lineage>
</organism>
<dbReference type="InterPro" id="IPR021099">
    <property type="entry name" value="PORR_domain"/>
</dbReference>
<evidence type="ECO:0000259" key="1">
    <source>
        <dbReference type="Pfam" id="PF11955"/>
    </source>
</evidence>